<dbReference type="GO" id="GO:0043565">
    <property type="term" value="F:sequence-specific DNA binding"/>
    <property type="evidence" value="ECO:0007669"/>
    <property type="project" value="InterPro"/>
</dbReference>
<name>A0AAT9GK78_9BACT</name>
<feature type="domain" description="HTH araC/xylS-type" evidence="1">
    <location>
        <begin position="103"/>
        <end position="190"/>
    </location>
</feature>
<sequence length="214" mass="25182">MQVGEKKFDMKTDGFLPRHRAIECFHQKGNKLFGIKFKISPVIFEKKINFSEYREYIFPLSYLMDSGMLVKIKTSTSFEERVSILTDYFEKIIDQYSGSLKPIEIVSQILAHCENNRDFITPVEDFAKQYNISSRTLQRYFETATSISTKTAIQIMRIRKATEHLATDPDTFNSADYGYYDHSHFYKHLKSFLQKNTLKKLQPHLRLLEKLHGK</sequence>
<organism evidence="2">
    <name type="scientific">Sediminibacterium sp. KACHI17</name>
    <dbReference type="NCBI Taxonomy" id="1751071"/>
    <lineage>
        <taxon>Bacteria</taxon>
        <taxon>Pseudomonadati</taxon>
        <taxon>Bacteroidota</taxon>
        <taxon>Chitinophagia</taxon>
        <taxon>Chitinophagales</taxon>
        <taxon>Chitinophagaceae</taxon>
        <taxon>Sediminibacterium</taxon>
    </lineage>
</organism>
<dbReference type="Pfam" id="PF12833">
    <property type="entry name" value="HTH_18"/>
    <property type="match status" value="1"/>
</dbReference>
<protein>
    <recommendedName>
        <fullName evidence="1">HTH araC/xylS-type domain-containing protein</fullName>
    </recommendedName>
</protein>
<dbReference type="InterPro" id="IPR018060">
    <property type="entry name" value="HTH_AraC"/>
</dbReference>
<dbReference type="AlphaFoldDB" id="A0AAT9GK78"/>
<evidence type="ECO:0000313" key="2">
    <source>
        <dbReference type="EMBL" id="BFG71104.1"/>
    </source>
</evidence>
<dbReference type="GO" id="GO:0003700">
    <property type="term" value="F:DNA-binding transcription factor activity"/>
    <property type="evidence" value="ECO:0007669"/>
    <property type="project" value="InterPro"/>
</dbReference>
<dbReference type="Gene3D" id="1.10.10.60">
    <property type="entry name" value="Homeodomain-like"/>
    <property type="match status" value="1"/>
</dbReference>
<proteinExistence type="predicted"/>
<evidence type="ECO:0000259" key="1">
    <source>
        <dbReference type="PROSITE" id="PS01124"/>
    </source>
</evidence>
<accession>A0AAT9GK78</accession>
<dbReference type="PROSITE" id="PS01124">
    <property type="entry name" value="HTH_ARAC_FAMILY_2"/>
    <property type="match status" value="1"/>
</dbReference>
<gene>
    <name evidence="2" type="ORF">KACHI17_19850</name>
</gene>
<reference evidence="2" key="1">
    <citation type="submission" date="2024-02" db="EMBL/GenBank/DDBJ databases">
        <title>Sediminibacterium planktonica sp. nov. and Sediminibacterium longus sp. nov., isolated from surface lake and river water.</title>
        <authorList>
            <person name="Watanabe K."/>
            <person name="Takemine S."/>
            <person name="Ishii Y."/>
            <person name="Ogata Y."/>
            <person name="Shindo C."/>
            <person name="Suda W."/>
        </authorList>
    </citation>
    <scope>NUCLEOTIDE SEQUENCE</scope>
    <source>
        <strain evidence="2">KACHI17</strain>
    </source>
</reference>
<dbReference type="EMBL" id="AP029612">
    <property type="protein sequence ID" value="BFG71104.1"/>
    <property type="molecule type" value="Genomic_DNA"/>
</dbReference>